<accession>A0A2T3FKV7</accession>
<dbReference type="RefSeq" id="WP_106988818.1">
    <property type="nucleotide sequence ID" value="NZ_PYLP01000026.1"/>
</dbReference>
<comment type="caution">
    <text evidence="1">The sequence shown here is derived from an EMBL/GenBank/DDBJ whole genome shotgun (WGS) entry which is preliminary data.</text>
</comment>
<dbReference type="SUPFAM" id="SSF47413">
    <property type="entry name" value="lambda repressor-like DNA-binding domains"/>
    <property type="match status" value="1"/>
</dbReference>
<dbReference type="EMBL" id="PYLP01000026">
    <property type="protein sequence ID" value="PST35898.1"/>
    <property type="molecule type" value="Genomic_DNA"/>
</dbReference>
<proteinExistence type="predicted"/>
<dbReference type="InterPro" id="IPR010982">
    <property type="entry name" value="Lambda_DNA-bd_dom_sf"/>
</dbReference>
<protein>
    <recommendedName>
        <fullName evidence="3">Addiction module antidote protein, HigA family</fullName>
    </recommendedName>
</protein>
<dbReference type="AlphaFoldDB" id="A0A2T3FKV7"/>
<dbReference type="Gene3D" id="1.10.260.40">
    <property type="entry name" value="lambda repressor-like DNA-binding domains"/>
    <property type="match status" value="1"/>
</dbReference>
<dbReference type="GO" id="GO:0003677">
    <property type="term" value="F:DNA binding"/>
    <property type="evidence" value="ECO:0007669"/>
    <property type="project" value="InterPro"/>
</dbReference>
<evidence type="ECO:0000313" key="1">
    <source>
        <dbReference type="EMBL" id="PST35898.1"/>
    </source>
</evidence>
<gene>
    <name evidence="1" type="ORF">C7U55_12325</name>
</gene>
<name>A0A2T3FKV7_9FIRM</name>
<dbReference type="Proteomes" id="UP000241201">
    <property type="component" value="Unassembled WGS sequence"/>
</dbReference>
<evidence type="ECO:0000313" key="2">
    <source>
        <dbReference type="Proteomes" id="UP000241201"/>
    </source>
</evidence>
<sequence>MDKSTNAVAYAPGYYIRDILTTLNISYNDFAQKMDMNLDEVTQLILGECELTEGIAKKLEAFFHVEASRWLTLEKQYRMTKK</sequence>
<reference evidence="2" key="1">
    <citation type="submission" date="2018-03" db="EMBL/GenBank/DDBJ databases">
        <title>Lachnoclostridium SNUG30370 gen.nov., sp.nov., isolated from human faeces.</title>
        <authorList>
            <person name="Seo B."/>
            <person name="Jeon K."/>
            <person name="Ko G."/>
        </authorList>
    </citation>
    <scope>NUCLEOTIDE SEQUENCE [LARGE SCALE GENOMIC DNA]</scope>
    <source>
        <strain evidence="2">SNUG30370</strain>
    </source>
</reference>
<evidence type="ECO:0008006" key="3">
    <source>
        <dbReference type="Google" id="ProtNLM"/>
    </source>
</evidence>
<keyword evidence="2" id="KW-1185">Reference proteome</keyword>
<organism evidence="1 2">
    <name type="scientific">Faecalibacillus faecis</name>
    <dbReference type="NCBI Taxonomy" id="1982628"/>
    <lineage>
        <taxon>Bacteria</taxon>
        <taxon>Bacillati</taxon>
        <taxon>Bacillota</taxon>
        <taxon>Erysipelotrichia</taxon>
        <taxon>Erysipelotrichales</taxon>
        <taxon>Coprobacillaceae</taxon>
        <taxon>Faecalibacillus</taxon>
    </lineage>
</organism>
<dbReference type="GeneID" id="77471868"/>